<keyword evidence="2" id="KW-1185">Reference proteome</keyword>
<organism evidence="1 2">
    <name type="scientific">Owenia fusiformis</name>
    <name type="common">Polychaete worm</name>
    <dbReference type="NCBI Taxonomy" id="6347"/>
    <lineage>
        <taxon>Eukaryota</taxon>
        <taxon>Metazoa</taxon>
        <taxon>Spiralia</taxon>
        <taxon>Lophotrochozoa</taxon>
        <taxon>Annelida</taxon>
        <taxon>Polychaeta</taxon>
        <taxon>Sedentaria</taxon>
        <taxon>Canalipalpata</taxon>
        <taxon>Sabellida</taxon>
        <taxon>Oweniida</taxon>
        <taxon>Oweniidae</taxon>
        <taxon>Owenia</taxon>
    </lineage>
</organism>
<dbReference type="InterPro" id="IPR028082">
    <property type="entry name" value="Peripla_BP_I"/>
</dbReference>
<dbReference type="SUPFAM" id="SSF53822">
    <property type="entry name" value="Periplasmic binding protein-like I"/>
    <property type="match status" value="1"/>
</dbReference>
<comment type="caution">
    <text evidence="1">The sequence shown here is derived from an EMBL/GenBank/DDBJ whole genome shotgun (WGS) entry which is preliminary data.</text>
</comment>
<protein>
    <recommendedName>
        <fullName evidence="3">Receptor ligand binding region domain-containing protein</fullName>
    </recommendedName>
</protein>
<reference evidence="1" key="1">
    <citation type="submission" date="2022-03" db="EMBL/GenBank/DDBJ databases">
        <authorList>
            <person name="Martin C."/>
        </authorList>
    </citation>
    <scope>NUCLEOTIDE SEQUENCE</scope>
</reference>
<dbReference type="AlphaFoldDB" id="A0A8S4NB67"/>
<accession>A0A8S4NB67</accession>
<dbReference type="EMBL" id="CAIIXF020000003">
    <property type="protein sequence ID" value="CAH1778482.1"/>
    <property type="molecule type" value="Genomic_DNA"/>
</dbReference>
<name>A0A8S4NB67_OWEFU</name>
<evidence type="ECO:0008006" key="3">
    <source>
        <dbReference type="Google" id="ProtNLM"/>
    </source>
</evidence>
<feature type="non-terminal residue" evidence="1">
    <location>
        <position position="142"/>
    </location>
</feature>
<dbReference type="Gene3D" id="3.40.50.2300">
    <property type="match status" value="2"/>
</dbReference>
<evidence type="ECO:0000313" key="1">
    <source>
        <dbReference type="EMBL" id="CAH1778482.1"/>
    </source>
</evidence>
<evidence type="ECO:0000313" key="2">
    <source>
        <dbReference type="Proteomes" id="UP000749559"/>
    </source>
</evidence>
<proteinExistence type="predicted"/>
<gene>
    <name evidence="1" type="ORF">OFUS_LOCUS5391</name>
</gene>
<dbReference type="Proteomes" id="UP000749559">
    <property type="component" value="Unassembled WGS sequence"/>
</dbReference>
<sequence>MATANSKLWDYIRGRDAPFILSGFAGQEATIPVCAVWGCIVNHVSLQSPYDAERYKYFTMTLAGVSDVAIVFDLIIQRFGWNKIGLVTFNHSVMSKGTNVLMKKLAERNITPYADVLFDRSSPEVIWKRLKGIRIIVSFVLH</sequence>